<dbReference type="CDD" id="cd11333">
    <property type="entry name" value="AmyAc_SI_OligoGlu_DGase"/>
    <property type="match status" value="1"/>
</dbReference>
<gene>
    <name evidence="4" type="ORF">PV06_05891</name>
</gene>
<dbReference type="EMBL" id="KN847336">
    <property type="protein sequence ID" value="KIW42329.1"/>
    <property type="molecule type" value="Genomic_DNA"/>
</dbReference>
<proteinExistence type="inferred from homology"/>
<dbReference type="InterPro" id="IPR006047">
    <property type="entry name" value="GH13_cat_dom"/>
</dbReference>
<dbReference type="PANTHER" id="PTHR10357">
    <property type="entry name" value="ALPHA-AMYLASE FAMILY MEMBER"/>
    <property type="match status" value="1"/>
</dbReference>
<reference evidence="4 5" key="1">
    <citation type="submission" date="2015-01" db="EMBL/GenBank/DDBJ databases">
        <title>The Genome Sequence of Exophiala oligosperma CBS72588.</title>
        <authorList>
            <consortium name="The Broad Institute Genomics Platform"/>
            <person name="Cuomo C."/>
            <person name="de Hoog S."/>
            <person name="Gorbushina A."/>
            <person name="Stielow B."/>
            <person name="Teixiera M."/>
            <person name="Abouelleil A."/>
            <person name="Chapman S.B."/>
            <person name="Priest M."/>
            <person name="Young S.K."/>
            <person name="Wortman J."/>
            <person name="Nusbaum C."/>
            <person name="Birren B."/>
        </authorList>
    </citation>
    <scope>NUCLEOTIDE SEQUENCE [LARGE SCALE GENOMIC DNA]</scope>
    <source>
        <strain evidence="4 5">CBS 72588</strain>
    </source>
</reference>
<evidence type="ECO:0000313" key="5">
    <source>
        <dbReference type="Proteomes" id="UP000053342"/>
    </source>
</evidence>
<dbReference type="AlphaFoldDB" id="A0A0D2E3F3"/>
<dbReference type="GO" id="GO:0004574">
    <property type="term" value="F:oligo-1,6-glucosidase activity"/>
    <property type="evidence" value="ECO:0007669"/>
    <property type="project" value="TreeGrafter"/>
</dbReference>
<dbReference type="FunFam" id="3.90.400.10:FF:000004">
    <property type="entry name" value="Oligo-1,6-glucosidase"/>
    <property type="match status" value="1"/>
</dbReference>
<dbReference type="Pfam" id="PF00128">
    <property type="entry name" value="Alpha-amylase"/>
    <property type="match status" value="1"/>
</dbReference>
<dbReference type="FunFam" id="3.20.20.80:FF:000087">
    <property type="entry name" value="Oligo-1,6-glucosidase IMA1"/>
    <property type="match status" value="1"/>
</dbReference>
<evidence type="ECO:0000313" key="4">
    <source>
        <dbReference type="EMBL" id="KIW42329.1"/>
    </source>
</evidence>
<evidence type="ECO:0000259" key="3">
    <source>
        <dbReference type="SMART" id="SM00642"/>
    </source>
</evidence>
<evidence type="ECO:0000256" key="2">
    <source>
        <dbReference type="ARBA" id="ARBA00026248"/>
    </source>
</evidence>
<dbReference type="InterPro" id="IPR017853">
    <property type="entry name" value="GH"/>
</dbReference>
<dbReference type="GO" id="GO:0004556">
    <property type="term" value="F:alpha-amylase activity"/>
    <property type="evidence" value="ECO:0007669"/>
    <property type="project" value="TreeGrafter"/>
</dbReference>
<evidence type="ECO:0000256" key="1">
    <source>
        <dbReference type="ARBA" id="ARBA00008061"/>
    </source>
</evidence>
<accession>A0A0D2E3F3</accession>
<dbReference type="GO" id="GO:0005987">
    <property type="term" value="P:sucrose catabolic process"/>
    <property type="evidence" value="ECO:0007669"/>
    <property type="project" value="TreeGrafter"/>
</dbReference>
<dbReference type="GO" id="GO:0004575">
    <property type="term" value="F:sucrose alpha-glucosidase activity"/>
    <property type="evidence" value="ECO:0007669"/>
    <property type="project" value="TreeGrafter"/>
</dbReference>
<name>A0A0D2E3F3_9EURO</name>
<protein>
    <recommendedName>
        <fullName evidence="3">Glycosyl hydrolase family 13 catalytic domain-containing protein</fullName>
    </recommendedName>
</protein>
<dbReference type="Proteomes" id="UP000053342">
    <property type="component" value="Unassembled WGS sequence"/>
</dbReference>
<dbReference type="GO" id="GO:0000025">
    <property type="term" value="P:maltose catabolic process"/>
    <property type="evidence" value="ECO:0007669"/>
    <property type="project" value="TreeGrafter"/>
</dbReference>
<dbReference type="GeneID" id="27357965"/>
<dbReference type="RefSeq" id="XP_016262545.1">
    <property type="nucleotide sequence ID" value="XM_016406941.1"/>
</dbReference>
<comment type="similarity">
    <text evidence="1">Belongs to the glycosyl hydrolase 13 family.</text>
</comment>
<organism evidence="4 5">
    <name type="scientific">Exophiala oligosperma</name>
    <dbReference type="NCBI Taxonomy" id="215243"/>
    <lineage>
        <taxon>Eukaryota</taxon>
        <taxon>Fungi</taxon>
        <taxon>Dikarya</taxon>
        <taxon>Ascomycota</taxon>
        <taxon>Pezizomycotina</taxon>
        <taxon>Eurotiomycetes</taxon>
        <taxon>Chaetothyriomycetidae</taxon>
        <taxon>Chaetothyriales</taxon>
        <taxon>Herpotrichiellaceae</taxon>
        <taxon>Exophiala</taxon>
    </lineage>
</organism>
<keyword evidence="5" id="KW-1185">Reference proteome</keyword>
<dbReference type="VEuPathDB" id="FungiDB:PV06_05891"/>
<dbReference type="STRING" id="215243.A0A0D2E3F3"/>
<keyword evidence="2" id="KW-0462">Maltose metabolism</keyword>
<dbReference type="Gene3D" id="3.90.400.10">
    <property type="entry name" value="Oligo-1,6-glucosidase, Domain 2"/>
    <property type="match status" value="1"/>
</dbReference>
<dbReference type="InterPro" id="IPR045857">
    <property type="entry name" value="O16G_dom_2"/>
</dbReference>
<dbReference type="SUPFAM" id="SSF51445">
    <property type="entry name" value="(Trans)glycosidases"/>
    <property type="match status" value="1"/>
</dbReference>
<dbReference type="GO" id="GO:0033934">
    <property type="term" value="F:glucan 1,4-alpha-maltotriohydrolase activity"/>
    <property type="evidence" value="ECO:0007669"/>
    <property type="project" value="TreeGrafter"/>
</dbReference>
<dbReference type="OrthoDB" id="1740265at2759"/>
<feature type="domain" description="Glycosyl hydrolase family 13 catalytic" evidence="3">
    <location>
        <begin position="19"/>
        <end position="424"/>
    </location>
</feature>
<dbReference type="PANTHER" id="PTHR10357:SF179">
    <property type="entry name" value="NEUTRAL AND BASIC AMINO ACID TRANSPORT PROTEIN RBAT"/>
    <property type="match status" value="1"/>
</dbReference>
<dbReference type="HOGENOM" id="CLU_006462_1_1_1"/>
<dbReference type="Gene3D" id="3.20.20.80">
    <property type="entry name" value="Glycosidases"/>
    <property type="match status" value="1"/>
</dbReference>
<sequence length="577" mass="66045">MGSVMTPRKKWWKGAVVYQIWPASFKDSDGDGLGDLKGISEKLDYIRDLGADVIWISPIFDSPQVDLGYDISDYERIYAPYGTMADLENIIRGCHSKGLRILLDLVINHTSDQHAWFRQSRSSRSSPQRDWYIWRPARYDGDGQRRPPNNWQSMFGGSAWEWDEHSQEYYLHLFSRGQPDVNWSNPMLREAVYNSAIRFWLDKGIDGFRIDTMGLFAKDMSFTDAPETDPHSQFNHRPENFLILNEIHDILHEYGDLMTVGEFGGLSDTSTAMRYVSAAESRVDMGFQFETVCLGYALSTFNVQPMDLREFQRSFVKWQTFIEGTDGWTTMFLENHDLARSVSRFTSDKPEHMVAAAKVLALLQTTATGTLFVYQGQEIGMTNIPSDWPIEEYKDKSTQWYWESVLKESVHDPIAQEKAMDNIRKVARDHSRTPMQWTGGVNAGFTTSKAGPWMRINDNFTDINVERQLGDKDSVLSFWRKLLRLRKDHADLLAYGDFLPIDAGDDSGLFCFQKTSVHGEALVLLNLTASQKPFRLPDHLDLSLFSLEIATVSEIKDWDSLGPFEGRLYIAKGSCPV</sequence>
<dbReference type="SMART" id="SM00642">
    <property type="entry name" value="Aamy"/>
    <property type="match status" value="1"/>
</dbReference>